<protein>
    <submittedName>
        <fullName evidence="2">Putative membrane protein</fullName>
    </submittedName>
</protein>
<dbReference type="Proteomes" id="UP000039660">
    <property type="component" value="Unassembled WGS sequence"/>
</dbReference>
<feature type="transmembrane region" description="Helical" evidence="1">
    <location>
        <begin position="218"/>
        <end position="239"/>
    </location>
</feature>
<sequence length="619" mass="67031">MNEIAKSDLIQEDIHGGRMIAIAQHVIALLCLISTAVIVAWLWKYSAYGLDFTDDSFYLVWMENPYIYNFSTTQFGFIYHWLYILLDGDIASLRRFNVLTTLFLAWWFAYFFLSWLAPEAQTRRLSLYAAAAGLATSALILFDSWLPTPNYNSLALHALFITGIGVVLAERSHHLRSCIGWLLIGLGGWLAFMAKPSTAFALALVLAIYLLGSKKISLRLLLLSVCTALTLLLASALFIDGSFDAFARRIQLGIKYGQHLNGTNIIQILRIDDFRFRVKDQLIAAAIAAIGLAGIWGIITGKPRGAFLAIAISTCLLSLIAALASGAIHGTIGLGEFQGLSIFGVMLVAAVASFRFGGRGALKNISSAQWSMAALFISMPYVYALGTNRNYWVNGSWAGIFILLAFVTLLGPIARARRNWAFALPLALCTEAVAAVLLQTGLEQPPRQPQPLRLNDTIIEVGPRRSPLVLSSGFASYITDSVRIAQESGFPTGTPVIDLSGHSPGILFALGAKSIGQPWILGGWPGSLEYAKASLDQVSCDEVAAAWLLLEPGGPNSISTELISALGPNFPAGYQKVGGWQTAKGAAGFDRRRDQEFYKPTNPDAGREACLALRAGSAE</sequence>
<keyword evidence="1" id="KW-0472">Membrane</keyword>
<feature type="transmembrane region" description="Helical" evidence="1">
    <location>
        <begin position="370"/>
        <end position="386"/>
    </location>
</feature>
<proteinExistence type="predicted"/>
<keyword evidence="1" id="KW-0812">Transmembrane</keyword>
<feature type="transmembrane region" description="Helical" evidence="1">
    <location>
        <begin position="306"/>
        <end position="328"/>
    </location>
</feature>
<organism evidence="2 3">
    <name type="scientific">Neorhizobium galegae bv. officinalis</name>
    <dbReference type="NCBI Taxonomy" id="323656"/>
    <lineage>
        <taxon>Bacteria</taxon>
        <taxon>Pseudomonadati</taxon>
        <taxon>Pseudomonadota</taxon>
        <taxon>Alphaproteobacteria</taxon>
        <taxon>Hyphomicrobiales</taxon>
        <taxon>Rhizobiaceae</taxon>
        <taxon>Rhizobium/Agrobacterium group</taxon>
        <taxon>Neorhizobium</taxon>
    </lineage>
</organism>
<feature type="transmembrane region" description="Helical" evidence="1">
    <location>
        <begin position="125"/>
        <end position="142"/>
    </location>
</feature>
<reference evidence="2 3" key="1">
    <citation type="submission" date="2014-08" db="EMBL/GenBank/DDBJ databases">
        <authorList>
            <person name="Chen Y.-H."/>
        </authorList>
    </citation>
    <scope>NUCLEOTIDE SEQUENCE [LARGE SCALE GENOMIC DNA]</scope>
</reference>
<feature type="transmembrane region" description="Helical" evidence="1">
    <location>
        <begin position="282"/>
        <end position="299"/>
    </location>
</feature>
<feature type="transmembrane region" description="Helical" evidence="1">
    <location>
        <begin position="340"/>
        <end position="358"/>
    </location>
</feature>
<evidence type="ECO:0000256" key="1">
    <source>
        <dbReference type="SAM" id="Phobius"/>
    </source>
</evidence>
<accession>A0A0T7GE44</accession>
<feature type="transmembrane region" description="Helical" evidence="1">
    <location>
        <begin position="392"/>
        <end position="413"/>
    </location>
</feature>
<dbReference type="EMBL" id="CCRK01000002">
    <property type="protein sequence ID" value="CDZ45428.1"/>
    <property type="molecule type" value="Genomic_DNA"/>
</dbReference>
<evidence type="ECO:0000313" key="3">
    <source>
        <dbReference type="Proteomes" id="UP000039660"/>
    </source>
</evidence>
<feature type="transmembrane region" description="Helical" evidence="1">
    <location>
        <begin position="96"/>
        <end position="113"/>
    </location>
</feature>
<keyword evidence="1" id="KW-1133">Transmembrane helix</keyword>
<feature type="transmembrane region" description="Helical" evidence="1">
    <location>
        <begin position="21"/>
        <end position="43"/>
    </location>
</feature>
<feature type="transmembrane region" description="Helical" evidence="1">
    <location>
        <begin position="420"/>
        <end position="442"/>
    </location>
</feature>
<dbReference type="AlphaFoldDB" id="A0A0T7GE44"/>
<evidence type="ECO:0000313" key="2">
    <source>
        <dbReference type="EMBL" id="CDZ45428.1"/>
    </source>
</evidence>
<feature type="transmembrane region" description="Helical" evidence="1">
    <location>
        <begin position="154"/>
        <end position="173"/>
    </location>
</feature>
<feature type="transmembrane region" description="Helical" evidence="1">
    <location>
        <begin position="179"/>
        <end position="211"/>
    </location>
</feature>
<name>A0A0T7GE44_NEOGA</name>
<dbReference type="RefSeq" id="WP_052751644.1">
    <property type="nucleotide sequence ID" value="NZ_CCRK01000002.1"/>
</dbReference>
<gene>
    <name evidence="2" type="ORF">NGAL_HAMBI1189_08550</name>
</gene>
<feature type="transmembrane region" description="Helical" evidence="1">
    <location>
        <begin position="66"/>
        <end position="84"/>
    </location>
</feature>